<keyword evidence="2" id="KW-1185">Reference proteome</keyword>
<dbReference type="Proteomes" id="UP000784294">
    <property type="component" value="Unassembled WGS sequence"/>
</dbReference>
<comment type="caution">
    <text evidence="1">The sequence shown here is derived from an EMBL/GenBank/DDBJ whole genome shotgun (WGS) entry which is preliminary data.</text>
</comment>
<name>A0A448X154_9PLAT</name>
<dbReference type="EMBL" id="CAAALY010074241">
    <property type="protein sequence ID" value="VEL25483.1"/>
    <property type="molecule type" value="Genomic_DNA"/>
</dbReference>
<organism evidence="1 2">
    <name type="scientific">Protopolystoma xenopodis</name>
    <dbReference type="NCBI Taxonomy" id="117903"/>
    <lineage>
        <taxon>Eukaryota</taxon>
        <taxon>Metazoa</taxon>
        <taxon>Spiralia</taxon>
        <taxon>Lophotrochozoa</taxon>
        <taxon>Platyhelminthes</taxon>
        <taxon>Monogenea</taxon>
        <taxon>Polyopisthocotylea</taxon>
        <taxon>Polystomatidea</taxon>
        <taxon>Polystomatidae</taxon>
        <taxon>Protopolystoma</taxon>
    </lineage>
</organism>
<evidence type="ECO:0000313" key="2">
    <source>
        <dbReference type="Proteomes" id="UP000784294"/>
    </source>
</evidence>
<sequence length="94" mass="10273">MLFSFIPLFALNACIQTHIKPDLLLTPRDLGLSQHGTEVVLEGIKEQMDYVASKIGGTATFNKMVNLLSVVQVIEQSEEASLKVITVPHAKAHS</sequence>
<reference evidence="1" key="1">
    <citation type="submission" date="2018-11" db="EMBL/GenBank/DDBJ databases">
        <authorList>
            <consortium name="Pathogen Informatics"/>
        </authorList>
    </citation>
    <scope>NUCLEOTIDE SEQUENCE</scope>
</reference>
<proteinExistence type="predicted"/>
<dbReference type="AlphaFoldDB" id="A0A448X154"/>
<gene>
    <name evidence="1" type="ORF">PXEA_LOCUS18923</name>
</gene>
<accession>A0A448X154</accession>
<protein>
    <submittedName>
        <fullName evidence="1">Uncharacterized protein</fullName>
    </submittedName>
</protein>
<evidence type="ECO:0000313" key="1">
    <source>
        <dbReference type="EMBL" id="VEL25483.1"/>
    </source>
</evidence>